<keyword evidence="2" id="KW-1003">Cell membrane</keyword>
<comment type="caution">
    <text evidence="8">The sequence shown here is derived from an EMBL/GenBank/DDBJ whole genome shotgun (WGS) entry which is preliminary data.</text>
</comment>
<evidence type="ECO:0000256" key="6">
    <source>
        <dbReference type="ARBA" id="ARBA00023288"/>
    </source>
</evidence>
<evidence type="ECO:0000256" key="7">
    <source>
        <dbReference type="SAM" id="SignalP"/>
    </source>
</evidence>
<dbReference type="GO" id="GO:0016020">
    <property type="term" value="C:membrane"/>
    <property type="evidence" value="ECO:0007669"/>
    <property type="project" value="InterPro"/>
</dbReference>
<keyword evidence="9" id="KW-1185">Reference proteome</keyword>
<keyword evidence="4" id="KW-0472">Membrane</keyword>
<dbReference type="RefSeq" id="WP_144811300.1">
    <property type="nucleotide sequence ID" value="NZ_VLKP01000001.1"/>
</dbReference>
<keyword evidence="5" id="KW-0564">Palmitate</keyword>
<dbReference type="Pfam" id="PF08085">
    <property type="entry name" value="Entericidin"/>
    <property type="match status" value="1"/>
</dbReference>
<evidence type="ECO:0000256" key="1">
    <source>
        <dbReference type="ARBA" id="ARBA00010296"/>
    </source>
</evidence>
<organism evidence="8 9">
    <name type="scientific">Aerolutibacter ruishenii</name>
    <dbReference type="NCBI Taxonomy" id="686800"/>
    <lineage>
        <taxon>Bacteria</taxon>
        <taxon>Pseudomonadati</taxon>
        <taxon>Pseudomonadota</taxon>
        <taxon>Gammaproteobacteria</taxon>
        <taxon>Lysobacterales</taxon>
        <taxon>Lysobacteraceae</taxon>
        <taxon>Aerolutibacter</taxon>
    </lineage>
</organism>
<accession>A0A562M308</accession>
<evidence type="ECO:0000313" key="9">
    <source>
        <dbReference type="Proteomes" id="UP000316471"/>
    </source>
</evidence>
<dbReference type="Proteomes" id="UP000316471">
    <property type="component" value="Unassembled WGS sequence"/>
</dbReference>
<gene>
    <name evidence="8" type="ORF">IP93_00331</name>
</gene>
<proteinExistence type="inferred from homology"/>
<keyword evidence="6" id="KW-0449">Lipoprotein</keyword>
<reference evidence="8 9" key="1">
    <citation type="journal article" date="2015" name="Stand. Genomic Sci.">
        <title>Genomic Encyclopedia of Bacterial and Archaeal Type Strains, Phase III: the genomes of soil and plant-associated and newly described type strains.</title>
        <authorList>
            <person name="Whitman W.B."/>
            <person name="Woyke T."/>
            <person name="Klenk H.P."/>
            <person name="Zhou Y."/>
            <person name="Lilburn T.G."/>
            <person name="Beck B.J."/>
            <person name="De Vos P."/>
            <person name="Vandamme P."/>
            <person name="Eisen J.A."/>
            <person name="Garrity G."/>
            <person name="Hugenholtz P."/>
            <person name="Kyrpides N.C."/>
        </authorList>
    </citation>
    <scope>NUCLEOTIDE SEQUENCE [LARGE SCALE GENOMIC DNA]</scope>
    <source>
        <strain evidence="8 9">CGMCC 1.10136</strain>
    </source>
</reference>
<protein>
    <submittedName>
        <fullName evidence="8">Putative small secreted protein</fullName>
    </submittedName>
</protein>
<name>A0A562M308_9GAMM</name>
<evidence type="ECO:0000256" key="4">
    <source>
        <dbReference type="ARBA" id="ARBA00023136"/>
    </source>
</evidence>
<evidence type="ECO:0000256" key="5">
    <source>
        <dbReference type="ARBA" id="ARBA00023139"/>
    </source>
</evidence>
<feature type="signal peptide" evidence="7">
    <location>
        <begin position="1"/>
        <end position="20"/>
    </location>
</feature>
<dbReference type="AlphaFoldDB" id="A0A562M308"/>
<dbReference type="PROSITE" id="PS51257">
    <property type="entry name" value="PROKAR_LIPOPROTEIN"/>
    <property type="match status" value="1"/>
</dbReference>
<evidence type="ECO:0000313" key="8">
    <source>
        <dbReference type="EMBL" id="TWI14335.1"/>
    </source>
</evidence>
<comment type="similarity">
    <text evidence="1">Belongs to the EcnA/EcnB lipoprotein family.</text>
</comment>
<keyword evidence="3 7" id="KW-0732">Signal</keyword>
<dbReference type="EMBL" id="VLKP01000001">
    <property type="protein sequence ID" value="TWI14335.1"/>
    <property type="molecule type" value="Genomic_DNA"/>
</dbReference>
<dbReference type="InterPro" id="IPR012556">
    <property type="entry name" value="Entericidin"/>
</dbReference>
<sequence>MKRSFLLLLLALFASTGLTACNTVKGFGKDLQKVGEQMEEKADK</sequence>
<evidence type="ECO:0000256" key="2">
    <source>
        <dbReference type="ARBA" id="ARBA00022475"/>
    </source>
</evidence>
<dbReference type="GO" id="GO:0009636">
    <property type="term" value="P:response to toxic substance"/>
    <property type="evidence" value="ECO:0007669"/>
    <property type="project" value="InterPro"/>
</dbReference>
<feature type="chain" id="PRO_5022233262" evidence="7">
    <location>
        <begin position="21"/>
        <end position="44"/>
    </location>
</feature>
<evidence type="ECO:0000256" key="3">
    <source>
        <dbReference type="ARBA" id="ARBA00022729"/>
    </source>
</evidence>